<feature type="transmembrane region" description="Helical" evidence="1">
    <location>
        <begin position="138"/>
        <end position="158"/>
    </location>
</feature>
<dbReference type="Proteomes" id="UP000271889">
    <property type="component" value="Unassembled WGS sequence"/>
</dbReference>
<evidence type="ECO:0000313" key="3">
    <source>
        <dbReference type="Proteomes" id="UP000271889"/>
    </source>
</evidence>
<feature type="transmembrane region" description="Helical" evidence="1">
    <location>
        <begin position="170"/>
        <end position="193"/>
    </location>
</feature>
<name>A0A3P7MML6_CYLGO</name>
<protein>
    <submittedName>
        <fullName evidence="2">Uncharacterized protein</fullName>
    </submittedName>
</protein>
<keyword evidence="1" id="KW-0472">Membrane</keyword>
<feature type="transmembrane region" description="Helical" evidence="1">
    <location>
        <begin position="107"/>
        <end position="126"/>
    </location>
</feature>
<keyword evidence="1" id="KW-1133">Transmembrane helix</keyword>
<dbReference type="AlphaFoldDB" id="A0A3P7MML6"/>
<accession>A0A3P7MML6</accession>
<evidence type="ECO:0000256" key="1">
    <source>
        <dbReference type="SAM" id="Phobius"/>
    </source>
</evidence>
<gene>
    <name evidence="2" type="ORF">CGOC_LOCUS10776</name>
</gene>
<dbReference type="EMBL" id="UYRV01112878">
    <property type="protein sequence ID" value="VDN27830.1"/>
    <property type="molecule type" value="Genomic_DNA"/>
</dbReference>
<organism evidence="2 3">
    <name type="scientific">Cylicostephanus goldi</name>
    <name type="common">Nematode worm</name>
    <dbReference type="NCBI Taxonomy" id="71465"/>
    <lineage>
        <taxon>Eukaryota</taxon>
        <taxon>Metazoa</taxon>
        <taxon>Ecdysozoa</taxon>
        <taxon>Nematoda</taxon>
        <taxon>Chromadorea</taxon>
        <taxon>Rhabditida</taxon>
        <taxon>Rhabditina</taxon>
        <taxon>Rhabditomorpha</taxon>
        <taxon>Strongyloidea</taxon>
        <taxon>Strongylidae</taxon>
        <taxon>Cylicostephanus</taxon>
    </lineage>
</organism>
<evidence type="ECO:0000313" key="2">
    <source>
        <dbReference type="EMBL" id="VDN27830.1"/>
    </source>
</evidence>
<keyword evidence="1" id="KW-0812">Transmembrane</keyword>
<keyword evidence="3" id="KW-1185">Reference proteome</keyword>
<sequence length="196" mass="21881">MYVVAPLLFAPAVKVSGTLFKRLLSGTQGLWLLAIPHKEALEVPDNALCGSLTVPKSILFFIFALVIGDLTTMIAMLLLVIELIFGTWQFSATACTSYLVLDSLNKFVAPMIVFLISRTCYATVCLDKARGEQAAMKVVAIFLTLLSDLEIFELDMIFSMLSYKYWLLSVALWCFYGQFLPTHRLVCLILYAVDTK</sequence>
<reference evidence="2 3" key="1">
    <citation type="submission" date="2018-11" db="EMBL/GenBank/DDBJ databases">
        <authorList>
            <consortium name="Pathogen Informatics"/>
        </authorList>
    </citation>
    <scope>NUCLEOTIDE SEQUENCE [LARGE SCALE GENOMIC DNA]</scope>
</reference>
<feature type="transmembrane region" description="Helical" evidence="1">
    <location>
        <begin position="58"/>
        <end position="78"/>
    </location>
</feature>
<proteinExistence type="predicted"/>
<dbReference type="OrthoDB" id="6076970at2759"/>